<keyword evidence="2" id="KW-1185">Reference proteome</keyword>
<evidence type="ECO:0000313" key="2">
    <source>
        <dbReference type="Proteomes" id="UP000824998"/>
    </source>
</evidence>
<dbReference type="EMBL" id="MU252287">
    <property type="protein sequence ID" value="KAG9227980.1"/>
    <property type="molecule type" value="Genomic_DNA"/>
</dbReference>
<sequence>KNLVLDLIQALQIEPAARTLPSRIADRTVSDDLAILYGRLDIVLAIPLVELIVRNEPSTPTSNDADIWRIVFKLITRTNSPTPPTTFEKAVFDTPQAVSSRAPIRSLSN</sequence>
<proteinExistence type="predicted"/>
<dbReference type="Proteomes" id="UP000824998">
    <property type="component" value="Unassembled WGS sequence"/>
</dbReference>
<evidence type="ECO:0000313" key="1">
    <source>
        <dbReference type="EMBL" id="KAG9227980.1"/>
    </source>
</evidence>
<dbReference type="OrthoDB" id="3549610at2759"/>
<dbReference type="AlphaFoldDB" id="A0A9P7Y624"/>
<accession>A0A9P7Y624</accession>
<comment type="caution">
    <text evidence="1">The sequence shown here is derived from an EMBL/GenBank/DDBJ whole genome shotgun (WGS) entry which is preliminary data.</text>
</comment>
<feature type="non-terminal residue" evidence="1">
    <location>
        <position position="1"/>
    </location>
</feature>
<reference evidence="1" key="1">
    <citation type="journal article" date="2021" name="IMA Fungus">
        <title>Genomic characterization of three marine fungi, including Emericellopsis atlantica sp. nov. with signatures of a generalist lifestyle and marine biomass degradation.</title>
        <authorList>
            <person name="Hagestad O.C."/>
            <person name="Hou L."/>
            <person name="Andersen J.H."/>
            <person name="Hansen E.H."/>
            <person name="Altermark B."/>
            <person name="Li C."/>
            <person name="Kuhnert E."/>
            <person name="Cox R.J."/>
            <person name="Crous P.W."/>
            <person name="Spatafora J.W."/>
            <person name="Lail K."/>
            <person name="Amirebrahimi M."/>
            <person name="Lipzen A."/>
            <person name="Pangilinan J."/>
            <person name="Andreopoulos W."/>
            <person name="Hayes R.D."/>
            <person name="Ng V."/>
            <person name="Grigoriev I.V."/>
            <person name="Jackson S.A."/>
            <person name="Sutton T.D.S."/>
            <person name="Dobson A.D.W."/>
            <person name="Rama T."/>
        </authorList>
    </citation>
    <scope>NUCLEOTIDE SEQUENCE</scope>
    <source>
        <strain evidence="1">TRa018bII</strain>
    </source>
</reference>
<organism evidence="1 2">
    <name type="scientific">Amylocarpus encephaloides</name>
    <dbReference type="NCBI Taxonomy" id="45428"/>
    <lineage>
        <taxon>Eukaryota</taxon>
        <taxon>Fungi</taxon>
        <taxon>Dikarya</taxon>
        <taxon>Ascomycota</taxon>
        <taxon>Pezizomycotina</taxon>
        <taxon>Leotiomycetes</taxon>
        <taxon>Helotiales</taxon>
        <taxon>Helotiales incertae sedis</taxon>
        <taxon>Amylocarpus</taxon>
    </lineage>
</organism>
<gene>
    <name evidence="1" type="ORF">BJ875DRAFT_413422</name>
</gene>
<name>A0A9P7Y624_9HELO</name>
<protein>
    <submittedName>
        <fullName evidence="1">Uncharacterized protein</fullName>
    </submittedName>
</protein>